<sequence length="125" mass="14366">MKLYKNNKLMANRITYFYKSTLDSIRGAFASLFAFYFLVIDELYQCVSQYSSLTITISFLPDIDTNRNDEELNFSNDTSRSTILNVNTNCYQESNEKVSPTTPNTNIAPMPNNSPQHLEINVEEI</sequence>
<dbReference type="EMBL" id="GL870943">
    <property type="protein sequence ID" value="EGC40333.1"/>
    <property type="molecule type" value="Genomic_DNA"/>
</dbReference>
<dbReference type="VEuPathDB" id="AmoebaDB:DICPUDRAFT_146739"/>
<keyword evidence="3" id="KW-1185">Reference proteome</keyword>
<reference evidence="3" key="1">
    <citation type="journal article" date="2011" name="Genome Biol.">
        <title>Comparative genomics of the social amoebae Dictyostelium discoideum and Dictyostelium purpureum.</title>
        <authorList>
            <consortium name="US DOE Joint Genome Institute (JGI-PGF)"/>
            <person name="Sucgang R."/>
            <person name="Kuo A."/>
            <person name="Tian X."/>
            <person name="Salerno W."/>
            <person name="Parikh A."/>
            <person name="Feasley C.L."/>
            <person name="Dalin E."/>
            <person name="Tu H."/>
            <person name="Huang E."/>
            <person name="Barry K."/>
            <person name="Lindquist E."/>
            <person name="Shapiro H."/>
            <person name="Bruce D."/>
            <person name="Schmutz J."/>
            <person name="Salamov A."/>
            <person name="Fey P."/>
            <person name="Gaudet P."/>
            <person name="Anjard C."/>
            <person name="Babu M.M."/>
            <person name="Basu S."/>
            <person name="Bushmanova Y."/>
            <person name="van der Wel H."/>
            <person name="Katoh-Kurasawa M."/>
            <person name="Dinh C."/>
            <person name="Coutinho P.M."/>
            <person name="Saito T."/>
            <person name="Elias M."/>
            <person name="Schaap P."/>
            <person name="Kay R.R."/>
            <person name="Henrissat B."/>
            <person name="Eichinger L."/>
            <person name="Rivero F."/>
            <person name="Putnam N.H."/>
            <person name="West C.M."/>
            <person name="Loomis W.F."/>
            <person name="Chisholm R.L."/>
            <person name="Shaulsky G."/>
            <person name="Strassmann J.E."/>
            <person name="Queller D.C."/>
            <person name="Kuspa A."/>
            <person name="Grigoriev I.V."/>
        </authorList>
    </citation>
    <scope>NUCLEOTIDE SEQUENCE [LARGE SCALE GENOMIC DNA]</scope>
    <source>
        <strain evidence="3">QSDP1</strain>
    </source>
</reference>
<evidence type="ECO:0000256" key="1">
    <source>
        <dbReference type="SAM" id="MobiDB-lite"/>
    </source>
</evidence>
<dbReference type="Proteomes" id="UP000001064">
    <property type="component" value="Unassembled WGS sequence"/>
</dbReference>
<dbReference type="AlphaFoldDB" id="F0Z6W6"/>
<accession>F0Z6W6</accession>
<protein>
    <submittedName>
        <fullName evidence="2">Uncharacterized protein</fullName>
    </submittedName>
</protein>
<feature type="compositionally biased region" description="Polar residues" evidence="1">
    <location>
        <begin position="94"/>
        <end position="116"/>
    </location>
</feature>
<feature type="region of interest" description="Disordered" evidence="1">
    <location>
        <begin position="94"/>
        <end position="125"/>
    </location>
</feature>
<dbReference type="RefSeq" id="XP_003283084.1">
    <property type="nucleotide sequence ID" value="XM_003283036.1"/>
</dbReference>
<gene>
    <name evidence="2" type="ORF">DICPUDRAFT_146739</name>
</gene>
<evidence type="ECO:0000313" key="2">
    <source>
        <dbReference type="EMBL" id="EGC40333.1"/>
    </source>
</evidence>
<dbReference type="InParanoid" id="F0Z6W6"/>
<dbReference type="GeneID" id="10503566"/>
<organism evidence="2 3">
    <name type="scientific">Dictyostelium purpureum</name>
    <name type="common">Slime mold</name>
    <dbReference type="NCBI Taxonomy" id="5786"/>
    <lineage>
        <taxon>Eukaryota</taxon>
        <taxon>Amoebozoa</taxon>
        <taxon>Evosea</taxon>
        <taxon>Eumycetozoa</taxon>
        <taxon>Dictyostelia</taxon>
        <taxon>Dictyosteliales</taxon>
        <taxon>Dictyosteliaceae</taxon>
        <taxon>Dictyostelium</taxon>
    </lineage>
</organism>
<dbReference type="KEGG" id="dpp:DICPUDRAFT_146739"/>
<evidence type="ECO:0000313" key="3">
    <source>
        <dbReference type="Proteomes" id="UP000001064"/>
    </source>
</evidence>
<name>F0Z6W6_DICPU</name>
<proteinExistence type="predicted"/>